<dbReference type="Proteomes" id="UP001224418">
    <property type="component" value="Unassembled WGS sequence"/>
</dbReference>
<proteinExistence type="predicted"/>
<comment type="caution">
    <text evidence="1">The sequence shown here is derived from an EMBL/GenBank/DDBJ whole genome shotgun (WGS) entry which is preliminary data.</text>
</comment>
<evidence type="ECO:0000313" key="2">
    <source>
        <dbReference type="Proteomes" id="UP001224418"/>
    </source>
</evidence>
<organism evidence="1 2">
    <name type="scientific">Hathewaya limosa</name>
    <name type="common">Clostridium limosum</name>
    <dbReference type="NCBI Taxonomy" id="1536"/>
    <lineage>
        <taxon>Bacteria</taxon>
        <taxon>Bacillati</taxon>
        <taxon>Bacillota</taxon>
        <taxon>Clostridia</taxon>
        <taxon>Eubacteriales</taxon>
        <taxon>Clostridiaceae</taxon>
        <taxon>Hathewaya</taxon>
    </lineage>
</organism>
<name>A0ABU0JTR4_HATLI</name>
<reference evidence="1 2" key="1">
    <citation type="submission" date="2023-07" db="EMBL/GenBank/DDBJ databases">
        <title>Genomic Encyclopedia of Type Strains, Phase IV (KMG-IV): sequencing the most valuable type-strain genomes for metagenomic binning, comparative biology and taxonomic classification.</title>
        <authorList>
            <person name="Goeker M."/>
        </authorList>
    </citation>
    <scope>NUCLEOTIDE SEQUENCE [LARGE SCALE GENOMIC DNA]</scope>
    <source>
        <strain evidence="1 2">DSM 1400</strain>
    </source>
</reference>
<protein>
    <submittedName>
        <fullName evidence="1">Uncharacterized protein</fullName>
    </submittedName>
</protein>
<dbReference type="RefSeq" id="WP_307356482.1">
    <property type="nucleotide sequence ID" value="NZ_BAAACJ010000035.1"/>
</dbReference>
<accession>A0ABU0JTR4</accession>
<keyword evidence="2" id="KW-1185">Reference proteome</keyword>
<evidence type="ECO:0000313" key="1">
    <source>
        <dbReference type="EMBL" id="MDQ0480480.1"/>
    </source>
</evidence>
<dbReference type="EMBL" id="JAUSWN010000020">
    <property type="protein sequence ID" value="MDQ0480480.1"/>
    <property type="molecule type" value="Genomic_DNA"/>
</dbReference>
<gene>
    <name evidence="1" type="ORF">QOZ93_002228</name>
</gene>
<sequence>MKILESLKGTTDKEMNLSELVNAFKEMCKITIDGVNEEDDMLLFEVETFSGQSMTHFSLVRQFPNEEEEYTQLHLDIQYKTNAQNKLFSQTIWSEDVEDDFLKFIKNSHAYLFLKDKQIYKVNVFMDET</sequence>